<dbReference type="EMBL" id="CP137640">
    <property type="protein sequence ID" value="WVX78759.1"/>
    <property type="molecule type" value="Genomic_DNA"/>
</dbReference>
<proteinExistence type="predicted"/>
<evidence type="ECO:0000313" key="2">
    <source>
        <dbReference type="Proteomes" id="UP001357223"/>
    </source>
</evidence>
<accession>A0ABZ2C5Z3</accession>
<sequence length="427" mass="46884">MDELEPNKPVKLIWMTMDGSYNVKDLYEVIGPEFKEKEVVLEEGTSDDNGNWNGSFKVPEGFGGDMTIYVVSEDTRIGQTAFTLDPSFTMTPESGPVGTEITIKVEGLGWSTYMRNWQLTYDNKYTGLVSAIATNGTAEAKSRAAGSIGKHAIRLRTGYLGMQYINYLQSPYPDKPAPDFLFEVTDSTTVQESYVEPTPVAANGGVKMPELKNKSGVEVELYKSEGTVGELVKLTAAGLPKNKEIEIIWNTMKGSRVSGLGFAEHTTKLQIVKTDNDGNLNYDFAIPDDLGGIPHRMDLKVGDEVYGQGYLRILPSIVSISPTSGSVGTKIQVTIKGGGWTEFDNAYYLTYDNAYTGYLCAFNSQGDLTFDVVATGEPGFHVIDLYPGIYKQKEKETDMTLIPQLTYLTDHPGSAMPAIRLGFEVTE</sequence>
<reference evidence="1 2" key="1">
    <citation type="submission" date="2023-10" db="EMBL/GenBank/DDBJ databases">
        <title>Niallia locisalis sp.nov. isolated from a salt pond sample.</title>
        <authorList>
            <person name="Li X.-J."/>
            <person name="Dong L."/>
        </authorList>
    </citation>
    <scope>NUCLEOTIDE SEQUENCE [LARGE SCALE GENOMIC DNA]</scope>
    <source>
        <strain evidence="1 2">DSM 29761</strain>
    </source>
</reference>
<dbReference type="RefSeq" id="WP_338447694.1">
    <property type="nucleotide sequence ID" value="NZ_CP137640.1"/>
</dbReference>
<organism evidence="1 2">
    <name type="scientific">Niallia oryzisoli</name>
    <dbReference type="NCBI Taxonomy" id="1737571"/>
    <lineage>
        <taxon>Bacteria</taxon>
        <taxon>Bacillati</taxon>
        <taxon>Bacillota</taxon>
        <taxon>Bacilli</taxon>
        <taxon>Bacillales</taxon>
        <taxon>Bacillaceae</taxon>
        <taxon>Niallia</taxon>
    </lineage>
</organism>
<evidence type="ECO:0000313" key="1">
    <source>
        <dbReference type="EMBL" id="WVX78759.1"/>
    </source>
</evidence>
<keyword evidence="2" id="KW-1185">Reference proteome</keyword>
<name>A0ABZ2C5Z3_9BACI</name>
<dbReference type="Proteomes" id="UP001357223">
    <property type="component" value="Chromosome"/>
</dbReference>
<gene>
    <name evidence="1" type="ORF">R4Z09_15680</name>
</gene>
<protein>
    <submittedName>
        <fullName evidence="1">Uncharacterized protein</fullName>
    </submittedName>
</protein>